<organism evidence="2 3">
    <name type="scientific">Streptomyces guryensis</name>
    <dbReference type="NCBI Taxonomy" id="2886947"/>
    <lineage>
        <taxon>Bacteria</taxon>
        <taxon>Bacillati</taxon>
        <taxon>Actinomycetota</taxon>
        <taxon>Actinomycetes</taxon>
        <taxon>Kitasatosporales</taxon>
        <taxon>Streptomycetaceae</taxon>
        <taxon>Streptomyces</taxon>
    </lineage>
</organism>
<evidence type="ECO:0000256" key="1">
    <source>
        <dbReference type="SAM" id="Phobius"/>
    </source>
</evidence>
<protein>
    <submittedName>
        <fullName evidence="2">Uncharacterized protein</fullName>
    </submittedName>
</protein>
<sequence>MLSLGCSPCDGGIVRYGSGAWRERAGLLPITAFGVLVVLTALPLRRGLGAG</sequence>
<accession>A0A9Q3VQK4</accession>
<gene>
    <name evidence="2" type="ORF">LJ657_24980</name>
</gene>
<name>A0A9Q3VQK4_9ACTN</name>
<dbReference type="EMBL" id="JAJSBI010000013">
    <property type="protein sequence ID" value="MCD9876834.1"/>
    <property type="molecule type" value="Genomic_DNA"/>
</dbReference>
<proteinExistence type="predicted"/>
<reference evidence="2" key="1">
    <citation type="submission" date="2021-12" db="EMBL/GenBank/DDBJ databases">
        <authorList>
            <person name="Lee J.-H."/>
            <person name="Kim S.-B."/>
        </authorList>
    </citation>
    <scope>NUCLEOTIDE SEQUENCE</scope>
    <source>
        <strain evidence="2">NR30</strain>
    </source>
</reference>
<feature type="transmembrane region" description="Helical" evidence="1">
    <location>
        <begin position="25"/>
        <end position="44"/>
    </location>
</feature>
<dbReference type="AlphaFoldDB" id="A0A9Q3VQK4"/>
<comment type="caution">
    <text evidence="2">The sequence shown here is derived from an EMBL/GenBank/DDBJ whole genome shotgun (WGS) entry which is preliminary data.</text>
</comment>
<dbReference type="Proteomes" id="UP001108029">
    <property type="component" value="Unassembled WGS sequence"/>
</dbReference>
<keyword evidence="1" id="KW-0812">Transmembrane</keyword>
<keyword evidence="1" id="KW-1133">Transmembrane helix</keyword>
<dbReference type="RefSeq" id="WP_232650985.1">
    <property type="nucleotide sequence ID" value="NZ_JAJSBI010000013.1"/>
</dbReference>
<keyword evidence="3" id="KW-1185">Reference proteome</keyword>
<evidence type="ECO:0000313" key="2">
    <source>
        <dbReference type="EMBL" id="MCD9876834.1"/>
    </source>
</evidence>
<keyword evidence="1" id="KW-0472">Membrane</keyword>
<evidence type="ECO:0000313" key="3">
    <source>
        <dbReference type="Proteomes" id="UP001108029"/>
    </source>
</evidence>